<proteinExistence type="predicted"/>
<dbReference type="AlphaFoldDB" id="M8BPH8"/>
<accession>M8BPH8</accession>
<protein>
    <submittedName>
        <fullName evidence="2">Uncharacterized protein</fullName>
    </submittedName>
</protein>
<dbReference type="EnsemblPlants" id="EMT26920">
    <property type="protein sequence ID" value="EMT26920"/>
    <property type="gene ID" value="F775_04981"/>
</dbReference>
<feature type="region of interest" description="Disordered" evidence="1">
    <location>
        <begin position="1"/>
        <end position="88"/>
    </location>
</feature>
<feature type="compositionally biased region" description="Low complexity" evidence="1">
    <location>
        <begin position="49"/>
        <end position="58"/>
    </location>
</feature>
<evidence type="ECO:0000313" key="2">
    <source>
        <dbReference type="EnsemblPlants" id="EMT26920"/>
    </source>
</evidence>
<feature type="compositionally biased region" description="Polar residues" evidence="1">
    <location>
        <begin position="1"/>
        <end position="12"/>
    </location>
</feature>
<feature type="compositionally biased region" description="Basic and acidic residues" evidence="1">
    <location>
        <begin position="70"/>
        <end position="83"/>
    </location>
</feature>
<organism evidence="2">
    <name type="scientific">Aegilops tauschii</name>
    <name type="common">Tausch's goatgrass</name>
    <name type="synonym">Aegilops squarrosa</name>
    <dbReference type="NCBI Taxonomy" id="37682"/>
    <lineage>
        <taxon>Eukaryota</taxon>
        <taxon>Viridiplantae</taxon>
        <taxon>Streptophyta</taxon>
        <taxon>Embryophyta</taxon>
        <taxon>Tracheophyta</taxon>
        <taxon>Spermatophyta</taxon>
        <taxon>Magnoliopsida</taxon>
        <taxon>Liliopsida</taxon>
        <taxon>Poales</taxon>
        <taxon>Poaceae</taxon>
        <taxon>BOP clade</taxon>
        <taxon>Pooideae</taxon>
        <taxon>Triticodae</taxon>
        <taxon>Triticeae</taxon>
        <taxon>Triticinae</taxon>
        <taxon>Aegilops</taxon>
    </lineage>
</organism>
<reference evidence="2" key="1">
    <citation type="submission" date="2015-06" db="UniProtKB">
        <authorList>
            <consortium name="EnsemblPlants"/>
        </authorList>
    </citation>
    <scope>IDENTIFICATION</scope>
</reference>
<evidence type="ECO:0000256" key="1">
    <source>
        <dbReference type="SAM" id="MobiDB-lite"/>
    </source>
</evidence>
<sequence length="97" mass="10354">MVSTGLSLTAPSSHPPEPPSNQMYSSSSSRRRRSSAAAPAPTEDERLGSVSASPSSSSLPFYNFLPIGPVDHERAPSERKADVSDGEIDLELKLWKG</sequence>
<name>M8BPH8_AEGTA</name>